<dbReference type="Proteomes" id="UP000053815">
    <property type="component" value="Unassembled WGS sequence"/>
</dbReference>
<name>A0A0C9MM59_9FUNG</name>
<proteinExistence type="predicted"/>
<evidence type="ECO:0000256" key="1">
    <source>
        <dbReference type="SAM" id="MobiDB-lite"/>
    </source>
</evidence>
<organism evidence="2">
    <name type="scientific">Mucor ambiguus</name>
    <dbReference type="NCBI Taxonomy" id="91626"/>
    <lineage>
        <taxon>Eukaryota</taxon>
        <taxon>Fungi</taxon>
        <taxon>Fungi incertae sedis</taxon>
        <taxon>Mucoromycota</taxon>
        <taxon>Mucoromycotina</taxon>
        <taxon>Mucoromycetes</taxon>
        <taxon>Mucorales</taxon>
        <taxon>Mucorineae</taxon>
        <taxon>Mucoraceae</taxon>
        <taxon>Mucor</taxon>
    </lineage>
</organism>
<dbReference type="AlphaFoldDB" id="A0A0C9MM59"/>
<dbReference type="STRING" id="91626.A0A0C9MM59"/>
<keyword evidence="3" id="KW-1185">Reference proteome</keyword>
<evidence type="ECO:0000313" key="3">
    <source>
        <dbReference type="Proteomes" id="UP000053815"/>
    </source>
</evidence>
<accession>A0A0C9MM59</accession>
<dbReference type="OrthoDB" id="2206543at2759"/>
<evidence type="ECO:0000313" key="2">
    <source>
        <dbReference type="EMBL" id="GAN11856.1"/>
    </source>
</evidence>
<feature type="region of interest" description="Disordered" evidence="1">
    <location>
        <begin position="106"/>
        <end position="126"/>
    </location>
</feature>
<dbReference type="EMBL" id="DF837417">
    <property type="protein sequence ID" value="GAN11856.1"/>
    <property type="molecule type" value="Genomic_DNA"/>
</dbReference>
<gene>
    <name evidence="2" type="ORF">MAM1_1128c11472</name>
</gene>
<sequence>MTKKPKGNQKPAAPTPVELVSTDSLSLQSPDLDQILEGIQNMLTPLIDSVKTLTSSFTTLANRTFDLESELAQIKEHMSSKEQLLQAQIDQMTTRLDAIEQENLRLRTSQSTDPLPQEPETAPAPIKTDPVMIEPIAPDQTEPTAEAKPTFLAQLLKPAPPSDPRRLRQPRTSRAGLRLFTTVSSNQGFTHLYLPVRSRLPFKRIREELRKAKINTSSILDIFYPASKVVCLLIHNDYVSTAVSLLEKEKLVPILDFNPIDPRHLADPKYQDANLQERTAQMQLIHQNQITRTLNFLRSPVKLAVARDYQRKGWISSSYINDLLRTPT</sequence>
<protein>
    <submittedName>
        <fullName evidence="2">Uncharacterized protein</fullName>
    </submittedName>
</protein>
<reference evidence="2" key="1">
    <citation type="submission" date="2014-09" db="EMBL/GenBank/DDBJ databases">
        <title>Draft genome sequence of an oleaginous Mucoromycotina fungus Mucor ambiguus NBRC6742.</title>
        <authorList>
            <person name="Takeda I."/>
            <person name="Yamane N."/>
            <person name="Morita T."/>
            <person name="Tamano K."/>
            <person name="Machida M."/>
            <person name="Baker S."/>
            <person name="Koike H."/>
        </authorList>
    </citation>
    <scope>NUCLEOTIDE SEQUENCE</scope>
    <source>
        <strain evidence="2">NBRC 6742</strain>
    </source>
</reference>